<evidence type="ECO:0000313" key="3">
    <source>
        <dbReference type="Proteomes" id="UP001629244"/>
    </source>
</evidence>
<feature type="domain" description="DUF218" evidence="1">
    <location>
        <begin position="35"/>
        <end position="163"/>
    </location>
</feature>
<protein>
    <submittedName>
        <fullName evidence="2">YdcF family protein</fullName>
    </submittedName>
</protein>
<comment type="caution">
    <text evidence="2">The sequence shown here is derived from an EMBL/GenBank/DDBJ whole genome shotgun (WGS) entry which is preliminary data.</text>
</comment>
<dbReference type="Proteomes" id="UP001629244">
    <property type="component" value="Unassembled WGS sequence"/>
</dbReference>
<dbReference type="RefSeq" id="WP_408076987.1">
    <property type="nucleotide sequence ID" value="NZ_JBELQC010000001.1"/>
</dbReference>
<sequence length="180" mass="19793">MIWRIPLLLILAWALGFGLFMLSLGAPLDDAVKTDAIVVPTGGPGRIDRGIALLQAKAAKRMLITGTDPTVRPIELAVEYKAPPRLFRCCIDLGHEAVDTRSNADETAAWVARHGYRSVRVVTADWHMARAKLELANALGPEVEIRGDGVRTTPNWSMLLREYHKYLVRRFALLLGIGGG</sequence>
<dbReference type="CDD" id="cd06259">
    <property type="entry name" value="YdcF-like"/>
    <property type="match status" value="1"/>
</dbReference>
<evidence type="ECO:0000313" key="2">
    <source>
        <dbReference type="EMBL" id="MFL9840030.1"/>
    </source>
</evidence>
<name>A0ABW8YLE3_9SPHN</name>
<evidence type="ECO:0000259" key="1">
    <source>
        <dbReference type="Pfam" id="PF02698"/>
    </source>
</evidence>
<dbReference type="InterPro" id="IPR003848">
    <property type="entry name" value="DUF218"/>
</dbReference>
<dbReference type="Pfam" id="PF02698">
    <property type="entry name" value="DUF218"/>
    <property type="match status" value="1"/>
</dbReference>
<dbReference type="EMBL" id="JBELQC010000001">
    <property type="protein sequence ID" value="MFL9840030.1"/>
    <property type="molecule type" value="Genomic_DNA"/>
</dbReference>
<reference evidence="2 3" key="1">
    <citation type="submission" date="2024-06" db="EMBL/GenBank/DDBJ databases">
        <authorList>
            <person name="Kaempfer P."/>
            <person name="Viver T."/>
        </authorList>
    </citation>
    <scope>NUCLEOTIDE SEQUENCE [LARGE SCALE GENOMIC DNA]</scope>
    <source>
        <strain evidence="2 3">ST-64</strain>
    </source>
</reference>
<accession>A0ABW8YLE3</accession>
<proteinExistence type="predicted"/>
<keyword evidence="3" id="KW-1185">Reference proteome</keyword>
<gene>
    <name evidence="2" type="ORF">ABS767_03555</name>
</gene>
<organism evidence="2 3">
    <name type="scientific">Sphingomonas plantiphila</name>
    <dbReference type="NCBI Taxonomy" id="3163295"/>
    <lineage>
        <taxon>Bacteria</taxon>
        <taxon>Pseudomonadati</taxon>
        <taxon>Pseudomonadota</taxon>
        <taxon>Alphaproteobacteria</taxon>
        <taxon>Sphingomonadales</taxon>
        <taxon>Sphingomonadaceae</taxon>
        <taxon>Sphingomonas</taxon>
    </lineage>
</organism>